<comment type="caution">
    <text evidence="2">The sequence shown here is derived from an EMBL/GenBank/DDBJ whole genome shotgun (WGS) entry which is preliminary data.</text>
</comment>
<dbReference type="EMBL" id="CACVBS010000036">
    <property type="protein sequence ID" value="CAA7262639.1"/>
    <property type="molecule type" value="Genomic_DNA"/>
</dbReference>
<evidence type="ECO:0000313" key="2">
    <source>
        <dbReference type="EMBL" id="CAA7262639.1"/>
    </source>
</evidence>
<sequence>MTFREGVPAILVVLFFSLLLGVHFGMGSRSFFNDLGNIENPDATRDSAYGDFGIVPTLVAATDRYSIIGTDGSGMTRYGYERVESRLIDPIGVPLTQSDLVTAPVTLTGHTVGTVL</sequence>
<proteinExistence type="predicted"/>
<reference evidence="2 3" key="1">
    <citation type="submission" date="2020-01" db="EMBL/GenBank/DDBJ databases">
        <authorList>
            <person name="Gupta K D."/>
        </authorList>
    </citation>
    <scope>NUCLEOTIDE SEQUENCE [LARGE SCALE GENOMIC DNA]</scope>
</reference>
<gene>
    <name evidence="2" type="ORF">AAE3_LOCUS4684</name>
</gene>
<evidence type="ECO:0000313" key="3">
    <source>
        <dbReference type="Proteomes" id="UP000467700"/>
    </source>
</evidence>
<keyword evidence="1" id="KW-1133">Transmembrane helix</keyword>
<keyword evidence="1" id="KW-0472">Membrane</keyword>
<protein>
    <submittedName>
        <fullName evidence="2">Uncharacterized protein</fullName>
    </submittedName>
</protein>
<keyword evidence="3" id="KW-1185">Reference proteome</keyword>
<name>A0A8S0XHH2_CYCAE</name>
<feature type="transmembrane region" description="Helical" evidence="1">
    <location>
        <begin position="6"/>
        <end position="26"/>
    </location>
</feature>
<organism evidence="2 3">
    <name type="scientific">Cyclocybe aegerita</name>
    <name type="common">Black poplar mushroom</name>
    <name type="synonym">Agrocybe aegerita</name>
    <dbReference type="NCBI Taxonomy" id="1973307"/>
    <lineage>
        <taxon>Eukaryota</taxon>
        <taxon>Fungi</taxon>
        <taxon>Dikarya</taxon>
        <taxon>Basidiomycota</taxon>
        <taxon>Agaricomycotina</taxon>
        <taxon>Agaricomycetes</taxon>
        <taxon>Agaricomycetidae</taxon>
        <taxon>Agaricales</taxon>
        <taxon>Agaricineae</taxon>
        <taxon>Bolbitiaceae</taxon>
        <taxon>Cyclocybe</taxon>
    </lineage>
</organism>
<evidence type="ECO:0000256" key="1">
    <source>
        <dbReference type="SAM" id="Phobius"/>
    </source>
</evidence>
<keyword evidence="1" id="KW-0812">Transmembrane</keyword>
<accession>A0A8S0XHH2</accession>
<dbReference type="AlphaFoldDB" id="A0A8S0XHH2"/>
<dbReference type="Proteomes" id="UP000467700">
    <property type="component" value="Unassembled WGS sequence"/>
</dbReference>